<dbReference type="GO" id="GO:0005576">
    <property type="term" value="C:extracellular region"/>
    <property type="evidence" value="ECO:0007669"/>
    <property type="project" value="UniProtKB-SubCell"/>
</dbReference>
<dbReference type="Pfam" id="PF00553">
    <property type="entry name" value="CBM_2"/>
    <property type="match status" value="1"/>
</dbReference>
<dbReference type="InterPro" id="IPR013783">
    <property type="entry name" value="Ig-like_fold"/>
</dbReference>
<dbReference type="RefSeq" id="WP_185074995.1">
    <property type="nucleotide sequence ID" value="NZ_JACHMB010000001.1"/>
</dbReference>
<organism evidence="14 15">
    <name type="scientific">Nonomuraea jabiensis</name>
    <dbReference type="NCBI Taxonomy" id="882448"/>
    <lineage>
        <taxon>Bacteria</taxon>
        <taxon>Bacillati</taxon>
        <taxon>Actinomycetota</taxon>
        <taxon>Actinomycetes</taxon>
        <taxon>Streptosporangiales</taxon>
        <taxon>Streptosporangiaceae</taxon>
        <taxon>Nonomuraea</taxon>
    </lineage>
</organism>
<dbReference type="InterPro" id="IPR003961">
    <property type="entry name" value="FN3_dom"/>
</dbReference>
<dbReference type="InterPro" id="IPR043595">
    <property type="entry name" value="FaeB/C/D"/>
</dbReference>
<evidence type="ECO:0000313" key="14">
    <source>
        <dbReference type="EMBL" id="MBB5781762.1"/>
    </source>
</evidence>
<sequence>MMRRTSVLVAVVAAVLLAVATGGTALGSSATTSRAASVAAASAAATAGCGKTPTLRSGAQSIQSGGQTRSFILRIPDNYNNTNPYRLIFGFHWNGGTANDVDSGGTSGFTWSYYGLRQLANNTAIFVAPQGLNNGWANSGGQDLTFVDDMIRLIEADLCVDTTQLFAGGFSYGGGMSYALACARATVFRAVAVYSGAQLSGCSGGTQPIAYIGLHGLRDNVLNISLGRSLRDTFVRNNGCTSQNPPEPAQGSLTHVVTAYSGCRSGYPVVWAAFDGGHTPGPVDGSTADDGARTWTKAVVWNFFNQFQSTNDTTPPTSPGTPAVSNVTATSATLTWTASTDQGGSGLAGYNVYREQGATDPLLGQSTTNSITLTGLTADTEYQVYVRARDGAGNLSANSAIVTFTTTSTGGDTTPPTAPGGLAASGTTAGGTNLSWAASTDDVGVAGYDILRAPGATGGTFAQVGTSATTSYSDTGLTPSTTYRYQVRARDAAGNLSPVSNTVQVTTSGTTTGTCSATPTVQSQWGTGYVIQPLTITNTSTSTITSWTVTFTLPAGHTLTGSWNATVTTSGQTVTARSVSHNGTLAPGASTTSFGFQASRPAGNTALPSGYTCTSA</sequence>
<evidence type="ECO:0000256" key="6">
    <source>
        <dbReference type="ARBA" id="ARBA00022801"/>
    </source>
</evidence>
<feature type="chain" id="PRO_5038437169" evidence="11">
    <location>
        <begin position="21"/>
        <end position="616"/>
    </location>
</feature>
<comment type="function">
    <text evidence="10">Involved in degradation of plant cell walls. Hydrolyzes the feruloyl-arabinose ester bond in arabinoxylans, and the feruloyl-galactose ester bond in pectin. Active against paranitrophenyl-acetate, methyl ferulate and wheat arabinoxylan.</text>
</comment>
<dbReference type="SMART" id="SM00637">
    <property type="entry name" value="CBD_II"/>
    <property type="match status" value="1"/>
</dbReference>
<dbReference type="InterPro" id="IPR001919">
    <property type="entry name" value="CBD2"/>
</dbReference>
<dbReference type="GO" id="GO:0045493">
    <property type="term" value="P:xylan catabolic process"/>
    <property type="evidence" value="ECO:0007669"/>
    <property type="project" value="UniProtKB-KW"/>
</dbReference>
<dbReference type="Gene3D" id="2.60.40.10">
    <property type="entry name" value="Immunoglobulins"/>
    <property type="match status" value="2"/>
</dbReference>
<dbReference type="InterPro" id="IPR012291">
    <property type="entry name" value="CBM2_carb-bd_dom_sf"/>
</dbReference>
<proteinExistence type="inferred from homology"/>
<dbReference type="GO" id="GO:0004553">
    <property type="term" value="F:hydrolase activity, hydrolyzing O-glycosyl compounds"/>
    <property type="evidence" value="ECO:0007669"/>
    <property type="project" value="InterPro"/>
</dbReference>
<dbReference type="InterPro" id="IPR008965">
    <property type="entry name" value="CBM2/CBM3_carb-bd_dom_sf"/>
</dbReference>
<evidence type="ECO:0000256" key="5">
    <source>
        <dbReference type="ARBA" id="ARBA00022729"/>
    </source>
</evidence>
<evidence type="ECO:0000259" key="12">
    <source>
        <dbReference type="PROSITE" id="PS50853"/>
    </source>
</evidence>
<comment type="caution">
    <text evidence="14">The sequence shown here is derived from an EMBL/GenBank/DDBJ whole genome shotgun (WGS) entry which is preliminary data.</text>
</comment>
<dbReference type="SUPFAM" id="SSF49265">
    <property type="entry name" value="Fibronectin type III"/>
    <property type="match status" value="1"/>
</dbReference>
<evidence type="ECO:0000256" key="3">
    <source>
        <dbReference type="ARBA" id="ARBA00022525"/>
    </source>
</evidence>
<evidence type="ECO:0000256" key="7">
    <source>
        <dbReference type="ARBA" id="ARBA00023277"/>
    </source>
</evidence>
<reference evidence="14 15" key="1">
    <citation type="submission" date="2020-08" db="EMBL/GenBank/DDBJ databases">
        <title>Sequencing the genomes of 1000 actinobacteria strains.</title>
        <authorList>
            <person name="Klenk H.-P."/>
        </authorList>
    </citation>
    <scope>NUCLEOTIDE SEQUENCE [LARGE SCALE GENOMIC DNA]</scope>
    <source>
        <strain evidence="14 15">DSM 45507</strain>
    </source>
</reference>
<feature type="domain" description="Fibronectin type-III" evidence="12">
    <location>
        <begin position="418"/>
        <end position="510"/>
    </location>
</feature>
<feature type="domain" description="Fibronectin type-III" evidence="12">
    <location>
        <begin position="318"/>
        <end position="409"/>
    </location>
</feature>
<evidence type="ECO:0000256" key="1">
    <source>
        <dbReference type="ARBA" id="ARBA00004613"/>
    </source>
</evidence>
<feature type="domain" description="CBM2" evidence="13">
    <location>
        <begin position="508"/>
        <end position="616"/>
    </location>
</feature>
<comment type="subcellular location">
    <subcellularLocation>
        <location evidence="1">Secreted</location>
    </subcellularLocation>
</comment>
<protein>
    <submittedName>
        <fullName evidence="14">Poly(3-hydroxybutyrate) depolymerase/chitodextrinase</fullName>
    </submittedName>
</protein>
<keyword evidence="4" id="KW-0858">Xylan degradation</keyword>
<evidence type="ECO:0000256" key="4">
    <source>
        <dbReference type="ARBA" id="ARBA00022651"/>
    </source>
</evidence>
<comment type="similarity">
    <text evidence="2">Belongs to the faeC family.</text>
</comment>
<keyword evidence="9" id="KW-0624">Polysaccharide degradation</keyword>
<dbReference type="AlphaFoldDB" id="A0A7W9GDH1"/>
<evidence type="ECO:0000256" key="11">
    <source>
        <dbReference type="SAM" id="SignalP"/>
    </source>
</evidence>
<dbReference type="Gene3D" id="3.40.50.1820">
    <property type="entry name" value="alpha/beta hydrolase"/>
    <property type="match status" value="1"/>
</dbReference>
<dbReference type="SUPFAM" id="SSF53474">
    <property type="entry name" value="alpha/beta-Hydrolases"/>
    <property type="match status" value="1"/>
</dbReference>
<keyword evidence="6" id="KW-0378">Hydrolase</keyword>
<dbReference type="Gene3D" id="2.60.40.290">
    <property type="match status" value="1"/>
</dbReference>
<dbReference type="InterPro" id="IPR029058">
    <property type="entry name" value="AB_hydrolase_fold"/>
</dbReference>
<keyword evidence="7" id="KW-0119">Carbohydrate metabolism</keyword>
<keyword evidence="15" id="KW-1185">Reference proteome</keyword>
<dbReference type="Pfam" id="PF00041">
    <property type="entry name" value="fn3"/>
    <property type="match status" value="2"/>
</dbReference>
<dbReference type="GO" id="GO:0030600">
    <property type="term" value="F:feruloyl esterase activity"/>
    <property type="evidence" value="ECO:0007669"/>
    <property type="project" value="InterPro"/>
</dbReference>
<evidence type="ECO:0000256" key="8">
    <source>
        <dbReference type="ARBA" id="ARBA00023295"/>
    </source>
</evidence>
<dbReference type="InterPro" id="IPR036116">
    <property type="entry name" value="FN3_sf"/>
</dbReference>
<dbReference type="Proteomes" id="UP000579153">
    <property type="component" value="Unassembled WGS sequence"/>
</dbReference>
<gene>
    <name evidence="14" type="ORF">HD596_008518</name>
</gene>
<evidence type="ECO:0000256" key="10">
    <source>
        <dbReference type="ARBA" id="ARBA00025250"/>
    </source>
</evidence>
<dbReference type="PROSITE" id="PS51173">
    <property type="entry name" value="CBM2"/>
    <property type="match status" value="1"/>
</dbReference>
<keyword evidence="8" id="KW-0326">Glycosidase</keyword>
<evidence type="ECO:0000313" key="15">
    <source>
        <dbReference type="Proteomes" id="UP000579153"/>
    </source>
</evidence>
<dbReference type="PANTHER" id="PTHR38050">
    <property type="match status" value="1"/>
</dbReference>
<dbReference type="GO" id="GO:0030247">
    <property type="term" value="F:polysaccharide binding"/>
    <property type="evidence" value="ECO:0007669"/>
    <property type="project" value="UniProtKB-UniRule"/>
</dbReference>
<keyword evidence="5 11" id="KW-0732">Signal</keyword>
<evidence type="ECO:0000256" key="2">
    <source>
        <dbReference type="ARBA" id="ARBA00010278"/>
    </source>
</evidence>
<dbReference type="PANTHER" id="PTHR38050:SF1">
    <property type="entry name" value="FERULOYL ESTERASE C"/>
    <property type="match status" value="1"/>
</dbReference>
<evidence type="ECO:0000256" key="9">
    <source>
        <dbReference type="ARBA" id="ARBA00023326"/>
    </source>
</evidence>
<accession>A0A7W9GDH1</accession>
<dbReference type="CDD" id="cd00063">
    <property type="entry name" value="FN3"/>
    <property type="match status" value="2"/>
</dbReference>
<feature type="signal peptide" evidence="11">
    <location>
        <begin position="1"/>
        <end position="20"/>
    </location>
</feature>
<dbReference type="EMBL" id="JACHMB010000001">
    <property type="protein sequence ID" value="MBB5781762.1"/>
    <property type="molecule type" value="Genomic_DNA"/>
</dbReference>
<dbReference type="SMART" id="SM00060">
    <property type="entry name" value="FN3"/>
    <property type="match status" value="2"/>
</dbReference>
<dbReference type="PROSITE" id="PS50853">
    <property type="entry name" value="FN3"/>
    <property type="match status" value="2"/>
</dbReference>
<evidence type="ECO:0000259" key="13">
    <source>
        <dbReference type="PROSITE" id="PS51173"/>
    </source>
</evidence>
<name>A0A7W9GDH1_9ACTN</name>
<keyword evidence="3" id="KW-0964">Secreted</keyword>
<dbReference type="SUPFAM" id="SSF49384">
    <property type="entry name" value="Carbohydrate-binding domain"/>
    <property type="match status" value="1"/>
</dbReference>